<dbReference type="Proteomes" id="UP000325295">
    <property type="component" value="Chromosome"/>
</dbReference>
<dbReference type="RefSeq" id="WP_150204408.1">
    <property type="nucleotide sequence ID" value="NZ_CAUQTN010000020.1"/>
</dbReference>
<keyword evidence="4" id="KW-1185">Reference proteome</keyword>
<evidence type="ECO:0000313" key="3">
    <source>
        <dbReference type="EMBL" id="QER68045.1"/>
    </source>
</evidence>
<protein>
    <recommendedName>
        <fullName evidence="2">Lipoyl-binding domain-containing protein</fullName>
    </recommendedName>
</protein>
<dbReference type="PANTHER" id="PTHR45266">
    <property type="entry name" value="OXALOACETATE DECARBOXYLASE ALPHA CHAIN"/>
    <property type="match status" value="1"/>
</dbReference>
<proteinExistence type="predicted"/>
<dbReference type="Pfam" id="PF00364">
    <property type="entry name" value="Biotin_lipoyl"/>
    <property type="match status" value="1"/>
</dbReference>
<dbReference type="KEGG" id="lnn:F0161_09425"/>
<dbReference type="SUPFAM" id="SSF51230">
    <property type="entry name" value="Single hybrid motif"/>
    <property type="match status" value="1"/>
</dbReference>
<dbReference type="InterPro" id="IPR050709">
    <property type="entry name" value="Biotin_Carboxyl_Carrier/Decarb"/>
</dbReference>
<sequence length="121" mass="13444">MNAKQINTLISQLKKIDFTHARIKIDDFELEIDRDGSEQIVDSDTEVITSPMIGIFHQNEQPIKVGDVVDKTAVLGQIESMKLYNELVAGVEGQITKVLVADGAAVEFGQNLFEIELNEDI</sequence>
<dbReference type="InterPro" id="IPR011053">
    <property type="entry name" value="Single_hybrid_motif"/>
</dbReference>
<dbReference type="AlphaFoldDB" id="A0A5P1X3R4"/>
<dbReference type="EMBL" id="CP043939">
    <property type="protein sequence ID" value="QER68045.1"/>
    <property type="molecule type" value="Genomic_DNA"/>
</dbReference>
<organism evidence="3 4">
    <name type="scientific">Paucilactobacillus nenjiangensis</name>
    <dbReference type="NCBI Taxonomy" id="1296540"/>
    <lineage>
        <taxon>Bacteria</taxon>
        <taxon>Bacillati</taxon>
        <taxon>Bacillota</taxon>
        <taxon>Bacilli</taxon>
        <taxon>Lactobacillales</taxon>
        <taxon>Lactobacillaceae</taxon>
        <taxon>Paucilactobacillus</taxon>
    </lineage>
</organism>
<accession>A0A5P1X3R4</accession>
<evidence type="ECO:0000313" key="4">
    <source>
        <dbReference type="Proteomes" id="UP000325295"/>
    </source>
</evidence>
<reference evidence="3 4" key="1">
    <citation type="submission" date="2019-09" db="EMBL/GenBank/DDBJ databases">
        <title>Complete Genome Sequence of Lactobacillus nenjiangensis SH-Y15, isolated from sauerkraut.</title>
        <authorList>
            <person name="Yang H."/>
        </authorList>
    </citation>
    <scope>NUCLEOTIDE SEQUENCE [LARGE SCALE GENOMIC DNA]</scope>
    <source>
        <strain evidence="3 4">SH-Y15</strain>
    </source>
</reference>
<dbReference type="Gene3D" id="2.40.50.100">
    <property type="match status" value="1"/>
</dbReference>
<gene>
    <name evidence="3" type="ORF">F0161_09425</name>
</gene>
<keyword evidence="1" id="KW-0092">Biotin</keyword>
<dbReference type="OrthoDB" id="9811735at2"/>
<dbReference type="CDD" id="cd06850">
    <property type="entry name" value="biotinyl_domain"/>
    <property type="match status" value="1"/>
</dbReference>
<dbReference type="InterPro" id="IPR000089">
    <property type="entry name" value="Biotin_lipoyl"/>
</dbReference>
<name>A0A5P1X3R4_9LACO</name>
<dbReference type="PROSITE" id="PS50968">
    <property type="entry name" value="BIOTINYL_LIPOYL"/>
    <property type="match status" value="1"/>
</dbReference>
<feature type="domain" description="Lipoyl-binding" evidence="2">
    <location>
        <begin position="37"/>
        <end position="116"/>
    </location>
</feature>
<evidence type="ECO:0000259" key="2">
    <source>
        <dbReference type="PROSITE" id="PS50968"/>
    </source>
</evidence>
<dbReference type="PANTHER" id="PTHR45266:SF3">
    <property type="entry name" value="OXALOACETATE DECARBOXYLASE ALPHA CHAIN"/>
    <property type="match status" value="1"/>
</dbReference>
<evidence type="ECO:0000256" key="1">
    <source>
        <dbReference type="ARBA" id="ARBA00023267"/>
    </source>
</evidence>